<keyword evidence="4 7" id="KW-0812">Transmembrane</keyword>
<evidence type="ECO:0000256" key="1">
    <source>
        <dbReference type="ARBA" id="ARBA00004127"/>
    </source>
</evidence>
<sequence>MKKRYTRIGNIHFAAVSFSFFVSGWQDGTTGPLLPIMQEHYHIGFVLVSLVFVFSCTGFIVGAGLNVWINEKLGFGKTMVLGSIFQIIAYSLISPGPPFPVFVLGYFFCGFGSALQSAQGNGFVGSLKEHRTTKLNMMHAIGGLGAFCAPLVSTKFSQSKHWSYHYAISAGLAVLNTTILTFVFRGRRQEDILVKAGQERAEQNTNSDTNTYSAIFSINAVHYMAVFSLIYTGMEFTLGGWIVTYIITVRNGGTSSGYISSGFFGGLTLGRLILIWVSKKVGERRVVFLYTSMAIALELTVWFVPSVIENAIAVSFIGMLLGPIYPILVEHCTRILPPWLLTGSVGWITGVGVSGSAMMPFVTGIIASKYGIRSLQPLVVTMMCGMIGLWALVPRAPRRLVG</sequence>
<feature type="transmembrane region" description="Helical" evidence="7">
    <location>
        <begin position="259"/>
        <end position="277"/>
    </location>
</feature>
<dbReference type="EMBL" id="KN880467">
    <property type="protein sequence ID" value="KIY70516.1"/>
    <property type="molecule type" value="Genomic_DNA"/>
</dbReference>
<dbReference type="Proteomes" id="UP000054007">
    <property type="component" value="Unassembled WGS sequence"/>
</dbReference>
<dbReference type="GO" id="GO:0016020">
    <property type="term" value="C:membrane"/>
    <property type="evidence" value="ECO:0007669"/>
    <property type="project" value="TreeGrafter"/>
</dbReference>
<dbReference type="Gene3D" id="1.20.1250.20">
    <property type="entry name" value="MFS general substrate transporter like domains"/>
    <property type="match status" value="2"/>
</dbReference>
<dbReference type="GO" id="GO:0022857">
    <property type="term" value="F:transmembrane transporter activity"/>
    <property type="evidence" value="ECO:0007669"/>
    <property type="project" value="InterPro"/>
</dbReference>
<dbReference type="OrthoDB" id="413079at2759"/>
<accession>A0A0D7BLN5</accession>
<evidence type="ECO:0000313" key="10">
    <source>
        <dbReference type="Proteomes" id="UP000054007"/>
    </source>
</evidence>
<keyword evidence="10" id="KW-1185">Reference proteome</keyword>
<protein>
    <submittedName>
        <fullName evidence="9">MFS general substrate transporter</fullName>
    </submittedName>
</protein>
<dbReference type="PROSITE" id="PS50850">
    <property type="entry name" value="MFS"/>
    <property type="match status" value="1"/>
</dbReference>
<feature type="transmembrane region" description="Helical" evidence="7">
    <location>
        <begin position="99"/>
        <end position="115"/>
    </location>
</feature>
<dbReference type="Pfam" id="PF07690">
    <property type="entry name" value="MFS_1"/>
    <property type="match status" value="1"/>
</dbReference>
<dbReference type="InterPro" id="IPR036259">
    <property type="entry name" value="MFS_trans_sf"/>
</dbReference>
<feature type="transmembrane region" description="Helical" evidence="7">
    <location>
        <begin position="135"/>
        <end position="152"/>
    </location>
</feature>
<feature type="transmembrane region" description="Helical" evidence="7">
    <location>
        <begin position="340"/>
        <end position="362"/>
    </location>
</feature>
<feature type="transmembrane region" description="Helical" evidence="7">
    <location>
        <begin position="286"/>
        <end position="304"/>
    </location>
</feature>
<dbReference type="FunFam" id="1.20.1250.20:FF:000286">
    <property type="entry name" value="MFS efflux transporter"/>
    <property type="match status" value="1"/>
</dbReference>
<dbReference type="GO" id="GO:0012505">
    <property type="term" value="C:endomembrane system"/>
    <property type="evidence" value="ECO:0007669"/>
    <property type="project" value="UniProtKB-SubCell"/>
</dbReference>
<feature type="transmembrane region" description="Helical" evidence="7">
    <location>
        <begin position="310"/>
        <end position="328"/>
    </location>
</feature>
<keyword evidence="5 7" id="KW-1133">Transmembrane helix</keyword>
<evidence type="ECO:0000259" key="8">
    <source>
        <dbReference type="PROSITE" id="PS50850"/>
    </source>
</evidence>
<evidence type="ECO:0000256" key="3">
    <source>
        <dbReference type="ARBA" id="ARBA00022448"/>
    </source>
</evidence>
<feature type="domain" description="Major facilitator superfamily (MFS) profile" evidence="8">
    <location>
        <begin position="12"/>
        <end position="397"/>
    </location>
</feature>
<feature type="transmembrane region" description="Helical" evidence="7">
    <location>
        <begin position="45"/>
        <end position="68"/>
    </location>
</feature>
<name>A0A0D7BLN5_9AGAR</name>
<comment type="similarity">
    <text evidence="2">Belongs to the major facilitator superfamily.</text>
</comment>
<dbReference type="InterPro" id="IPR020846">
    <property type="entry name" value="MFS_dom"/>
</dbReference>
<reference evidence="9 10" key="1">
    <citation type="journal article" date="2015" name="Fungal Genet. Biol.">
        <title>Evolution of novel wood decay mechanisms in Agaricales revealed by the genome sequences of Fistulina hepatica and Cylindrobasidium torrendii.</title>
        <authorList>
            <person name="Floudas D."/>
            <person name="Held B.W."/>
            <person name="Riley R."/>
            <person name="Nagy L.G."/>
            <person name="Koehler G."/>
            <person name="Ransdell A.S."/>
            <person name="Younus H."/>
            <person name="Chow J."/>
            <person name="Chiniquy J."/>
            <person name="Lipzen A."/>
            <person name="Tritt A."/>
            <person name="Sun H."/>
            <person name="Haridas S."/>
            <person name="LaButti K."/>
            <person name="Ohm R.A."/>
            <person name="Kues U."/>
            <person name="Blanchette R.A."/>
            <person name="Grigoriev I.V."/>
            <person name="Minto R.E."/>
            <person name="Hibbett D.S."/>
        </authorList>
    </citation>
    <scope>NUCLEOTIDE SEQUENCE [LARGE SCALE GENOMIC DNA]</scope>
    <source>
        <strain evidence="9 10">FP15055 ss-10</strain>
    </source>
</reference>
<evidence type="ECO:0000256" key="5">
    <source>
        <dbReference type="ARBA" id="ARBA00022989"/>
    </source>
</evidence>
<dbReference type="PANTHER" id="PTHR23514:SF3">
    <property type="entry name" value="BYPASS OF STOP CODON PROTEIN 6"/>
    <property type="match status" value="1"/>
</dbReference>
<gene>
    <name evidence="9" type="ORF">CYLTODRAFT_391971</name>
</gene>
<proteinExistence type="inferred from homology"/>
<evidence type="ECO:0000256" key="6">
    <source>
        <dbReference type="ARBA" id="ARBA00023136"/>
    </source>
</evidence>
<keyword evidence="3" id="KW-0813">Transport</keyword>
<feature type="transmembrane region" description="Helical" evidence="7">
    <location>
        <begin position="164"/>
        <end position="184"/>
    </location>
</feature>
<evidence type="ECO:0000256" key="7">
    <source>
        <dbReference type="SAM" id="Phobius"/>
    </source>
</evidence>
<evidence type="ECO:0000256" key="4">
    <source>
        <dbReference type="ARBA" id="ARBA00022692"/>
    </source>
</evidence>
<dbReference type="InterPro" id="IPR011701">
    <property type="entry name" value="MFS"/>
</dbReference>
<feature type="transmembrane region" description="Helical" evidence="7">
    <location>
        <begin position="223"/>
        <end position="247"/>
    </location>
</feature>
<dbReference type="SUPFAM" id="SSF103473">
    <property type="entry name" value="MFS general substrate transporter"/>
    <property type="match status" value="1"/>
</dbReference>
<dbReference type="AlphaFoldDB" id="A0A0D7BLN5"/>
<feature type="transmembrane region" description="Helical" evidence="7">
    <location>
        <begin position="374"/>
        <end position="393"/>
    </location>
</feature>
<evidence type="ECO:0000256" key="2">
    <source>
        <dbReference type="ARBA" id="ARBA00008335"/>
    </source>
</evidence>
<dbReference type="InterPro" id="IPR051788">
    <property type="entry name" value="MFS_Transporter"/>
</dbReference>
<evidence type="ECO:0000313" key="9">
    <source>
        <dbReference type="EMBL" id="KIY70516.1"/>
    </source>
</evidence>
<dbReference type="PANTHER" id="PTHR23514">
    <property type="entry name" value="BYPASS OF STOP CODON PROTEIN 6"/>
    <property type="match status" value="1"/>
</dbReference>
<keyword evidence="6 7" id="KW-0472">Membrane</keyword>
<organism evidence="9 10">
    <name type="scientific">Cylindrobasidium torrendii FP15055 ss-10</name>
    <dbReference type="NCBI Taxonomy" id="1314674"/>
    <lineage>
        <taxon>Eukaryota</taxon>
        <taxon>Fungi</taxon>
        <taxon>Dikarya</taxon>
        <taxon>Basidiomycota</taxon>
        <taxon>Agaricomycotina</taxon>
        <taxon>Agaricomycetes</taxon>
        <taxon>Agaricomycetidae</taxon>
        <taxon>Agaricales</taxon>
        <taxon>Marasmiineae</taxon>
        <taxon>Physalacriaceae</taxon>
        <taxon>Cylindrobasidium</taxon>
    </lineage>
</organism>
<comment type="subcellular location">
    <subcellularLocation>
        <location evidence="1">Endomembrane system</location>
        <topology evidence="1">Multi-pass membrane protein</topology>
    </subcellularLocation>
</comment>